<reference evidence="2 3" key="1">
    <citation type="submission" date="2019-03" db="EMBL/GenBank/DDBJ databases">
        <title>Paraburkholderia sp. 4M-K11, isolated from subtropical forest soil.</title>
        <authorList>
            <person name="Gao Z.-H."/>
            <person name="Qiu L.-H."/>
        </authorList>
    </citation>
    <scope>NUCLEOTIDE SEQUENCE [LARGE SCALE GENOMIC DNA]</scope>
    <source>
        <strain evidence="2 3">4M-K11</strain>
    </source>
</reference>
<evidence type="ECO:0000313" key="2">
    <source>
        <dbReference type="EMBL" id="TDG21507.1"/>
    </source>
</evidence>
<name>A0A4R5M756_9BURK</name>
<organism evidence="2 3">
    <name type="scientific">Paraburkholderia silviterrae</name>
    <dbReference type="NCBI Taxonomy" id="2528715"/>
    <lineage>
        <taxon>Bacteria</taxon>
        <taxon>Pseudomonadati</taxon>
        <taxon>Pseudomonadota</taxon>
        <taxon>Betaproteobacteria</taxon>
        <taxon>Burkholderiales</taxon>
        <taxon>Burkholderiaceae</taxon>
        <taxon>Paraburkholderia</taxon>
    </lineage>
</organism>
<evidence type="ECO:0000256" key="1">
    <source>
        <dbReference type="SAM" id="Coils"/>
    </source>
</evidence>
<accession>A0A4R5M756</accession>
<comment type="caution">
    <text evidence="2">The sequence shown here is derived from an EMBL/GenBank/DDBJ whole genome shotgun (WGS) entry which is preliminary data.</text>
</comment>
<dbReference type="AlphaFoldDB" id="A0A4R5M756"/>
<dbReference type="RefSeq" id="WP_133196909.1">
    <property type="nucleotide sequence ID" value="NZ_JBHUCW010000033.1"/>
</dbReference>
<keyword evidence="3" id="KW-1185">Reference proteome</keyword>
<keyword evidence="1" id="KW-0175">Coiled coil</keyword>
<dbReference type="EMBL" id="SMRP01000011">
    <property type="protein sequence ID" value="TDG21507.1"/>
    <property type="molecule type" value="Genomic_DNA"/>
</dbReference>
<dbReference type="Proteomes" id="UP000295722">
    <property type="component" value="Unassembled WGS sequence"/>
</dbReference>
<evidence type="ECO:0000313" key="3">
    <source>
        <dbReference type="Proteomes" id="UP000295722"/>
    </source>
</evidence>
<feature type="coiled-coil region" evidence="1">
    <location>
        <begin position="190"/>
        <end position="249"/>
    </location>
</feature>
<proteinExistence type="predicted"/>
<dbReference type="OrthoDB" id="8557243at2"/>
<protein>
    <submittedName>
        <fullName evidence="2">Uncharacterized protein</fullName>
    </submittedName>
</protein>
<gene>
    <name evidence="2" type="ORF">EYW47_21805</name>
</gene>
<sequence>MGFFDRLWPRKRALPVQETAQTRALVERLIVLSPSLKLARDYRERLCPALAQSVTYVRDIVERLPPAREASAANWLADPYIHAFFAVPDEIAPVLSRSPDLHAWFESHPLVRETWAVLGMAMNERRGFGVEQHGDQVHADVAQTTLSFDDHQVRVCGESEADLREHIVQRVVEQIALEGLAQIGADESRRDALEQERALLRTRRQLLTRQGAGTQQMVGERAIANAAELAQLQAQIDANEQALAALGLKTDALEHEMDVICDVLAHPAQHANVEMKHVRLSPMNVVIERGAPGRGAEIVFPLARLPASPQGLRAFSLIRFARADLMPLPKVLDEDSRFVI</sequence>